<dbReference type="RefSeq" id="WP_135076295.1">
    <property type="nucleotide sequence ID" value="NZ_CP038267.1"/>
</dbReference>
<dbReference type="Pfam" id="PF14013">
    <property type="entry name" value="MT0933_antitox"/>
    <property type="match status" value="1"/>
</dbReference>
<feature type="compositionally biased region" description="Basic and acidic residues" evidence="1">
    <location>
        <begin position="51"/>
        <end position="68"/>
    </location>
</feature>
<evidence type="ECO:0000313" key="3">
    <source>
        <dbReference type="Proteomes" id="UP000294894"/>
    </source>
</evidence>
<dbReference type="KEGG" id="noy:EXE57_08360"/>
<feature type="region of interest" description="Disordered" evidence="1">
    <location>
        <begin position="29"/>
        <end position="68"/>
    </location>
</feature>
<sequence>MSFLDKFKAQAKKAVDDHGDKIAQGIDKAATTADQRTKGKYSQHIGTGQAKAKEALDKLDGKKDGDVR</sequence>
<dbReference type="EMBL" id="CP038267">
    <property type="protein sequence ID" value="QBR92299.1"/>
    <property type="molecule type" value="Genomic_DNA"/>
</dbReference>
<dbReference type="OrthoDB" id="5125103at2"/>
<reference evidence="2 3" key="1">
    <citation type="submission" date="2019-03" db="EMBL/GenBank/DDBJ databases">
        <title>Three New Species of Nocardioides, Nocardioides euryhalodurans sp. nov., Nocardioides seonyuensis sp. nov. and Nocardioides eburneoflavus sp. nov., Iolated from Soil.</title>
        <authorList>
            <person name="Roh S.G."/>
            <person name="Lee C."/>
            <person name="Kim M.-K."/>
            <person name="Kim S.B."/>
        </authorList>
    </citation>
    <scope>NUCLEOTIDE SEQUENCE [LARGE SCALE GENOMIC DNA]</scope>
    <source>
        <strain evidence="2 3">MMS17-SY117</strain>
    </source>
</reference>
<accession>A0A4P7GKI4</accession>
<name>A0A4P7GKI4_9ACTN</name>
<dbReference type="Proteomes" id="UP000294894">
    <property type="component" value="Chromosome"/>
</dbReference>
<gene>
    <name evidence="2" type="ORF">EXE57_08360</name>
</gene>
<proteinExistence type="predicted"/>
<protein>
    <submittedName>
        <fullName evidence="2">Antitoxin</fullName>
    </submittedName>
</protein>
<dbReference type="AlphaFoldDB" id="A0A4P7GKI4"/>
<organism evidence="2 3">
    <name type="scientific">Nocardioides euryhalodurans</name>
    <dbReference type="NCBI Taxonomy" id="2518370"/>
    <lineage>
        <taxon>Bacteria</taxon>
        <taxon>Bacillati</taxon>
        <taxon>Actinomycetota</taxon>
        <taxon>Actinomycetes</taxon>
        <taxon>Propionibacteriales</taxon>
        <taxon>Nocardioidaceae</taxon>
        <taxon>Nocardioides</taxon>
    </lineage>
</organism>
<keyword evidence="3" id="KW-1185">Reference proteome</keyword>
<evidence type="ECO:0000313" key="2">
    <source>
        <dbReference type="EMBL" id="QBR92299.1"/>
    </source>
</evidence>
<evidence type="ECO:0000256" key="1">
    <source>
        <dbReference type="SAM" id="MobiDB-lite"/>
    </source>
</evidence>
<dbReference type="InterPro" id="IPR028037">
    <property type="entry name" value="Antitoxin_Rv0909/MT0933"/>
</dbReference>